<dbReference type="AlphaFoldDB" id="A0A9Q8Q8B1"/>
<dbReference type="SUPFAM" id="SSF88697">
    <property type="entry name" value="PUA domain-like"/>
    <property type="match status" value="1"/>
</dbReference>
<feature type="region of interest" description="Disordered" evidence="3">
    <location>
        <begin position="1"/>
        <end position="36"/>
    </location>
</feature>
<dbReference type="KEGG" id="ptkz:JDV02_000891"/>
<dbReference type="EMBL" id="CP086354">
    <property type="protein sequence ID" value="UNI14242.1"/>
    <property type="molecule type" value="Genomic_DNA"/>
</dbReference>
<keyword evidence="1 2" id="KW-0539">Nucleus</keyword>
<dbReference type="InterPro" id="IPR036987">
    <property type="entry name" value="SRA-YDG_sf"/>
</dbReference>
<evidence type="ECO:0000256" key="2">
    <source>
        <dbReference type="PROSITE-ProRule" id="PRU00358"/>
    </source>
</evidence>
<gene>
    <name evidence="5" type="ORF">JDV02_000891</name>
</gene>
<feature type="domain" description="YDG" evidence="4">
    <location>
        <begin position="186"/>
        <end position="333"/>
    </location>
</feature>
<dbReference type="GO" id="GO:0005634">
    <property type="term" value="C:nucleus"/>
    <property type="evidence" value="ECO:0007669"/>
    <property type="project" value="UniProtKB-SubCell"/>
</dbReference>
<comment type="subcellular location">
    <subcellularLocation>
        <location evidence="2">Nucleus</location>
    </subcellularLocation>
</comment>
<dbReference type="InterPro" id="IPR015947">
    <property type="entry name" value="PUA-like_sf"/>
</dbReference>
<dbReference type="GeneID" id="72062855"/>
<evidence type="ECO:0000256" key="3">
    <source>
        <dbReference type="SAM" id="MobiDB-lite"/>
    </source>
</evidence>
<accession>A0A9Q8Q8B1</accession>
<keyword evidence="6" id="KW-1185">Reference proteome</keyword>
<reference evidence="5" key="1">
    <citation type="submission" date="2021-11" db="EMBL/GenBank/DDBJ databases">
        <title>Purpureocillium_takamizusanense_genome.</title>
        <authorList>
            <person name="Nguyen N.-H."/>
        </authorList>
    </citation>
    <scope>NUCLEOTIDE SEQUENCE</scope>
    <source>
        <strain evidence="5">PT3</strain>
    </source>
</reference>
<dbReference type="OrthoDB" id="3244603at2759"/>
<dbReference type="InterPro" id="IPR003105">
    <property type="entry name" value="SRA_YDG"/>
</dbReference>
<feature type="compositionally biased region" description="Basic residues" evidence="3">
    <location>
        <begin position="11"/>
        <end position="20"/>
    </location>
</feature>
<dbReference type="Proteomes" id="UP000829364">
    <property type="component" value="Chromosome 1"/>
</dbReference>
<evidence type="ECO:0000256" key="1">
    <source>
        <dbReference type="ARBA" id="ARBA00023242"/>
    </source>
</evidence>
<protein>
    <recommendedName>
        <fullName evidence="4">YDG domain-containing protein</fullName>
    </recommendedName>
</protein>
<dbReference type="PROSITE" id="PS51015">
    <property type="entry name" value="YDG"/>
    <property type="match status" value="1"/>
</dbReference>
<evidence type="ECO:0000313" key="5">
    <source>
        <dbReference type="EMBL" id="UNI14242.1"/>
    </source>
</evidence>
<organism evidence="5 6">
    <name type="scientific">Purpureocillium takamizusanense</name>
    <dbReference type="NCBI Taxonomy" id="2060973"/>
    <lineage>
        <taxon>Eukaryota</taxon>
        <taxon>Fungi</taxon>
        <taxon>Dikarya</taxon>
        <taxon>Ascomycota</taxon>
        <taxon>Pezizomycotina</taxon>
        <taxon>Sordariomycetes</taxon>
        <taxon>Hypocreomycetidae</taxon>
        <taxon>Hypocreales</taxon>
        <taxon>Ophiocordycipitaceae</taxon>
        <taxon>Purpureocillium</taxon>
    </lineage>
</organism>
<evidence type="ECO:0000313" key="6">
    <source>
        <dbReference type="Proteomes" id="UP000829364"/>
    </source>
</evidence>
<name>A0A9Q8Q8B1_9HYPO</name>
<dbReference type="RefSeq" id="XP_047837723.1">
    <property type="nucleotide sequence ID" value="XM_047981763.1"/>
</dbReference>
<sequence>MIDPGSSQVSSRRRRNHRYGNSRDTDTSGDASQCKSCPEEKDRICSLTQVGMTSGDVSPKSPCVTRGLGLTEAALFELCDIVRAGLVGDNSPPETATESITTFLEAAAIDEMCSIPTIPLGTIRKTRLDKLLIDILSPENHIDAGPSYPWTHVETAQRLQRQWRARFRERFFDLDQSRYRALSKTGALRGVTFCNVVEPDGDLWQAAACNSLSEGEGNPQYEPGSDGIVDSTVERVTKGPQGVTALPLLSGSERLCSPFGSVKYAREGKLSEMHLCLISQVGKQIRILRGHRLRSPLAPRAGVRYDGWYIICQYGQKFNEETGLSRVEITLERASGQRPFDDVAKVPRPSQLDDWHLYEKYEGEIIRQRRGEQGFLDWKRAKAEETMDLEQWRQALELGKDLKLAKPSRSTRSMVGN</sequence>
<dbReference type="Gene3D" id="2.30.280.10">
    <property type="entry name" value="SRA-YDG"/>
    <property type="match status" value="1"/>
</dbReference>
<feature type="compositionally biased region" description="Low complexity" evidence="3">
    <location>
        <begin position="1"/>
        <end position="10"/>
    </location>
</feature>
<proteinExistence type="predicted"/>
<evidence type="ECO:0000259" key="4">
    <source>
        <dbReference type="PROSITE" id="PS51015"/>
    </source>
</evidence>